<reference evidence="11 12" key="1">
    <citation type="submission" date="2016-10" db="EMBL/GenBank/DDBJ databases">
        <title>Actinomyces aegypiusis sp. nov., isolated from the Aegypius monachus in Qinghai Tibet Plateau China.</title>
        <authorList>
            <person name="Wang Y."/>
        </authorList>
    </citation>
    <scope>NUCLEOTIDE SEQUENCE [LARGE SCALE GENOMIC DNA]</scope>
    <source>
        <strain evidence="11 12">VUL4_3</strain>
    </source>
</reference>
<evidence type="ECO:0000256" key="8">
    <source>
        <dbReference type="HAMAP-Rule" id="MF_00083"/>
    </source>
</evidence>
<evidence type="ECO:0000256" key="7">
    <source>
        <dbReference type="ARBA" id="ARBA00050038"/>
    </source>
</evidence>
<dbReference type="EC" id="3.1.1.29" evidence="1 8"/>
<protein>
    <recommendedName>
        <fullName evidence="7 8">Peptidyl-tRNA hydrolase</fullName>
        <shortName evidence="8">Pth</shortName>
        <ecNumber evidence="1 8">3.1.1.29</ecNumber>
    </recommendedName>
</protein>
<keyword evidence="2 8" id="KW-0820">tRNA-binding</keyword>
<keyword evidence="4 8" id="KW-0694">RNA-binding</keyword>
<evidence type="ECO:0000256" key="5">
    <source>
        <dbReference type="ARBA" id="ARBA00038063"/>
    </source>
</evidence>
<name>A0A1D9MKS4_9ACTO</name>
<keyword evidence="8" id="KW-0963">Cytoplasm</keyword>
<feature type="binding site" evidence="8">
    <location>
        <position position="123"/>
    </location>
    <ligand>
        <name>tRNA</name>
        <dbReference type="ChEBI" id="CHEBI:17843"/>
    </ligand>
</feature>
<dbReference type="PANTHER" id="PTHR17224:SF1">
    <property type="entry name" value="PEPTIDYL-TRNA HYDROLASE"/>
    <property type="match status" value="1"/>
</dbReference>
<evidence type="ECO:0000256" key="6">
    <source>
        <dbReference type="ARBA" id="ARBA00048707"/>
    </source>
</evidence>
<dbReference type="InterPro" id="IPR018171">
    <property type="entry name" value="Pept_tRNA_hydro_CS"/>
</dbReference>
<dbReference type="NCBIfam" id="TIGR00447">
    <property type="entry name" value="pth"/>
    <property type="match status" value="1"/>
</dbReference>
<comment type="similarity">
    <text evidence="5 8 10">Belongs to the PTH family.</text>
</comment>
<evidence type="ECO:0000256" key="10">
    <source>
        <dbReference type="RuleBase" id="RU004320"/>
    </source>
</evidence>
<comment type="function">
    <text evidence="8">Catalyzes the release of premature peptidyl moieties from peptidyl-tRNA molecules trapped in stalled 50S ribosomal subunits, and thus maintains levels of free tRNAs and 50S ribosomes.</text>
</comment>
<evidence type="ECO:0000256" key="1">
    <source>
        <dbReference type="ARBA" id="ARBA00013260"/>
    </source>
</evidence>
<dbReference type="CDD" id="cd00462">
    <property type="entry name" value="PTH"/>
    <property type="match status" value="1"/>
</dbReference>
<dbReference type="GO" id="GO:0006515">
    <property type="term" value="P:protein quality control for misfolded or incompletely synthesized proteins"/>
    <property type="evidence" value="ECO:0007669"/>
    <property type="project" value="UniProtKB-UniRule"/>
</dbReference>
<feature type="site" description="Discriminates between blocked and unblocked aminoacyl-tRNA" evidence="8">
    <location>
        <position position="13"/>
    </location>
</feature>
<dbReference type="STRING" id="1912795.BK816_06375"/>
<proteinExistence type="inferred from homology"/>
<feature type="binding site" evidence="8">
    <location>
        <position position="75"/>
    </location>
    <ligand>
        <name>tRNA</name>
        <dbReference type="ChEBI" id="CHEBI:17843"/>
    </ligand>
</feature>
<comment type="subcellular location">
    <subcellularLocation>
        <location evidence="8">Cytoplasm</location>
    </subcellularLocation>
</comment>
<accession>A0A1D9MKS4</accession>
<sequence>MSNEPWLVVGLGNPGPRYELTRHNIGHLVVDALADEMGESFNKHKARAKVASGRLGILPGGAPGPKVMAAKLDTYMNTSGPIVKALVDFYQIDPAHLLIVHDELDLPEHELRLKQSGGAAGHNGLKSINDSLGTKDYCRLRVGIGRPPGQMSTADFVLSNFPAKQLPQWSVTIAKAVDAISEVVTKGFLTAQQDLHSNK</sequence>
<gene>
    <name evidence="8" type="primary">pth</name>
    <name evidence="11" type="ORF">BK816_06375</name>
</gene>
<feature type="active site" description="Proton acceptor" evidence="8">
    <location>
        <position position="23"/>
    </location>
</feature>
<evidence type="ECO:0000256" key="3">
    <source>
        <dbReference type="ARBA" id="ARBA00022801"/>
    </source>
</evidence>
<evidence type="ECO:0000256" key="9">
    <source>
        <dbReference type="RuleBase" id="RU000673"/>
    </source>
</evidence>
<dbReference type="SUPFAM" id="SSF53178">
    <property type="entry name" value="Peptidyl-tRNA hydrolase-like"/>
    <property type="match status" value="1"/>
</dbReference>
<dbReference type="KEGG" id="avu:BK816_06375"/>
<dbReference type="RefSeq" id="WP_071164425.1">
    <property type="nucleotide sequence ID" value="NZ_CP017812.1"/>
</dbReference>
<dbReference type="FunFam" id="3.40.50.1470:FF:000001">
    <property type="entry name" value="Peptidyl-tRNA hydrolase"/>
    <property type="match status" value="1"/>
</dbReference>
<dbReference type="GO" id="GO:0005737">
    <property type="term" value="C:cytoplasm"/>
    <property type="evidence" value="ECO:0007669"/>
    <property type="project" value="UniProtKB-SubCell"/>
</dbReference>
<comment type="function">
    <text evidence="8">Hydrolyzes ribosome-free peptidyl-tRNAs (with 1 or more amino acids incorporated), which drop off the ribosome during protein synthesis, or as a result of ribosome stalling.</text>
</comment>
<organism evidence="11 12">
    <name type="scientific">Boudabousia tangfeifanii</name>
    <dbReference type="NCBI Taxonomy" id="1912795"/>
    <lineage>
        <taxon>Bacteria</taxon>
        <taxon>Bacillati</taxon>
        <taxon>Actinomycetota</taxon>
        <taxon>Actinomycetes</taxon>
        <taxon>Actinomycetales</taxon>
        <taxon>Actinomycetaceae</taxon>
        <taxon>Boudabousia</taxon>
    </lineage>
</organism>
<dbReference type="Pfam" id="PF01195">
    <property type="entry name" value="Pept_tRNA_hydro"/>
    <property type="match status" value="1"/>
</dbReference>
<dbReference type="AlphaFoldDB" id="A0A1D9MKS4"/>
<dbReference type="GO" id="GO:0004045">
    <property type="term" value="F:peptidyl-tRNA hydrolase activity"/>
    <property type="evidence" value="ECO:0007669"/>
    <property type="project" value="UniProtKB-UniRule"/>
</dbReference>
<dbReference type="GO" id="GO:0072344">
    <property type="term" value="P:rescue of stalled ribosome"/>
    <property type="evidence" value="ECO:0007669"/>
    <property type="project" value="UniProtKB-UniRule"/>
</dbReference>
<evidence type="ECO:0000256" key="2">
    <source>
        <dbReference type="ARBA" id="ARBA00022555"/>
    </source>
</evidence>
<dbReference type="InterPro" id="IPR001328">
    <property type="entry name" value="Pept_tRNA_hydro"/>
</dbReference>
<dbReference type="PANTHER" id="PTHR17224">
    <property type="entry name" value="PEPTIDYL-TRNA HYDROLASE"/>
    <property type="match status" value="1"/>
</dbReference>
<dbReference type="HAMAP" id="MF_00083">
    <property type="entry name" value="Pept_tRNA_hydro_bact"/>
    <property type="match status" value="1"/>
</dbReference>
<evidence type="ECO:0000313" key="12">
    <source>
        <dbReference type="Proteomes" id="UP000176288"/>
    </source>
</evidence>
<dbReference type="PROSITE" id="PS01196">
    <property type="entry name" value="PEPT_TRNA_HYDROL_2"/>
    <property type="match status" value="1"/>
</dbReference>
<keyword evidence="3 8" id="KW-0378">Hydrolase</keyword>
<evidence type="ECO:0000256" key="4">
    <source>
        <dbReference type="ARBA" id="ARBA00022884"/>
    </source>
</evidence>
<feature type="binding site" evidence="8">
    <location>
        <position position="18"/>
    </location>
    <ligand>
        <name>tRNA</name>
        <dbReference type="ChEBI" id="CHEBI:17843"/>
    </ligand>
</feature>
<comment type="catalytic activity">
    <reaction evidence="6 8 9">
        <text>an N-acyl-L-alpha-aminoacyl-tRNA + H2O = an N-acyl-L-amino acid + a tRNA + H(+)</text>
        <dbReference type="Rhea" id="RHEA:54448"/>
        <dbReference type="Rhea" id="RHEA-COMP:10123"/>
        <dbReference type="Rhea" id="RHEA-COMP:13883"/>
        <dbReference type="ChEBI" id="CHEBI:15377"/>
        <dbReference type="ChEBI" id="CHEBI:15378"/>
        <dbReference type="ChEBI" id="CHEBI:59874"/>
        <dbReference type="ChEBI" id="CHEBI:78442"/>
        <dbReference type="ChEBI" id="CHEBI:138191"/>
        <dbReference type="EC" id="3.1.1.29"/>
    </reaction>
</comment>
<comment type="subunit">
    <text evidence="8">Monomer.</text>
</comment>
<feature type="binding site" evidence="8">
    <location>
        <position position="77"/>
    </location>
    <ligand>
        <name>tRNA</name>
        <dbReference type="ChEBI" id="CHEBI:17843"/>
    </ligand>
</feature>
<keyword evidence="12" id="KW-1185">Reference proteome</keyword>
<dbReference type="EMBL" id="CP017812">
    <property type="protein sequence ID" value="AOZ72961.1"/>
    <property type="molecule type" value="Genomic_DNA"/>
</dbReference>
<dbReference type="GO" id="GO:0000049">
    <property type="term" value="F:tRNA binding"/>
    <property type="evidence" value="ECO:0007669"/>
    <property type="project" value="UniProtKB-UniRule"/>
</dbReference>
<feature type="site" description="Stabilizes the basic form of H active site to accept a proton" evidence="8">
    <location>
        <position position="102"/>
    </location>
</feature>
<dbReference type="OrthoDB" id="9800507at2"/>
<dbReference type="PROSITE" id="PS01195">
    <property type="entry name" value="PEPT_TRNA_HYDROL_1"/>
    <property type="match status" value="1"/>
</dbReference>
<dbReference type="InterPro" id="IPR036416">
    <property type="entry name" value="Pept_tRNA_hydro_sf"/>
</dbReference>
<dbReference type="Gene3D" id="3.40.50.1470">
    <property type="entry name" value="Peptidyl-tRNA hydrolase"/>
    <property type="match status" value="1"/>
</dbReference>
<dbReference type="Proteomes" id="UP000176288">
    <property type="component" value="Chromosome"/>
</dbReference>
<evidence type="ECO:0000313" key="11">
    <source>
        <dbReference type="EMBL" id="AOZ72961.1"/>
    </source>
</evidence>